<name>Q657B6_ORYSJ</name>
<proteinExistence type="predicted"/>
<protein>
    <submittedName>
        <fullName evidence="1">Uncharacterized protein B1129G05.14</fullName>
    </submittedName>
</protein>
<evidence type="ECO:0000313" key="1">
    <source>
        <dbReference type="EMBL" id="BAD45094.1"/>
    </source>
</evidence>
<dbReference type="AlphaFoldDB" id="Q657B6"/>
<accession>Q657B6</accession>
<dbReference type="Proteomes" id="UP000817658">
    <property type="component" value="Chromosome 1"/>
</dbReference>
<gene>
    <name evidence="1" type="primary">B1129G05.14</name>
</gene>
<dbReference type="EMBL" id="AP003308">
    <property type="protein sequence ID" value="BAD45094.1"/>
    <property type="molecule type" value="Genomic_DNA"/>
</dbReference>
<sequence>MSECRIAIAVINLLTVGHAQHAAEFSLQRVLACVVDSLRADEPCLEAHPHLFRRLLLCHPHEEILWKRMEQVRPHLLVKCPNLPSSPAALHPDHLAGIGGCSDQ</sequence>
<organism evidence="1">
    <name type="scientific">Oryza sativa subsp. japonica</name>
    <name type="common">Rice</name>
    <dbReference type="NCBI Taxonomy" id="39947"/>
    <lineage>
        <taxon>Eukaryota</taxon>
        <taxon>Viridiplantae</taxon>
        <taxon>Streptophyta</taxon>
        <taxon>Embryophyta</taxon>
        <taxon>Tracheophyta</taxon>
        <taxon>Spermatophyta</taxon>
        <taxon>Magnoliopsida</taxon>
        <taxon>Liliopsida</taxon>
        <taxon>Poales</taxon>
        <taxon>Poaceae</taxon>
        <taxon>BOP clade</taxon>
        <taxon>Oryzoideae</taxon>
        <taxon>Oryzeae</taxon>
        <taxon>Oryzinae</taxon>
        <taxon>Oryza</taxon>
        <taxon>Oryza sativa</taxon>
    </lineage>
</organism>
<reference evidence="1" key="1">
    <citation type="journal article" date="2002" name="Nature">
        <title>The genome sequence and structure of rice chromosome 1.</title>
        <authorList>
            <person name="Sasaki T."/>
            <person name="Matsumoto T."/>
            <person name="Yamamoto K."/>
            <person name="Sakata K."/>
            <person name="Baba T."/>
            <person name="Katayose Y."/>
            <person name="Wu J."/>
            <person name="Niimura Y."/>
            <person name="Cheng Z."/>
            <person name="Nagamura Y."/>
            <person name="Antonio B.A."/>
            <person name="Kanamori H."/>
            <person name="Hosokawa S."/>
            <person name="Masukawa M."/>
            <person name="Arikawa K."/>
            <person name="Chiden Y."/>
            <person name="Hayashi M."/>
            <person name="Okamoto M."/>
            <person name="Ando T."/>
            <person name="Aoki H."/>
            <person name="Arita K."/>
            <person name="Hamada M."/>
            <person name="Harada C."/>
            <person name="Hijishita S."/>
            <person name="Honda M."/>
            <person name="Ichikawa Y."/>
            <person name="Idonuma A."/>
            <person name="Iijima M."/>
            <person name="Ikeda M."/>
            <person name="Ikeno M."/>
            <person name="Itoh S."/>
            <person name="Itoh T."/>
            <person name="Itoh Y."/>
            <person name="Itoh Y."/>
            <person name="Iwabuchi A."/>
            <person name="Kamiya K."/>
            <person name="Karasawa W."/>
            <person name="Katagiri S."/>
            <person name="Kikuta A."/>
            <person name="Kobayashi N."/>
            <person name="Kono I."/>
            <person name="Machita K."/>
            <person name="Maehara T."/>
            <person name="Mizuno H."/>
            <person name="Mizubayashi T."/>
            <person name="Mukai Y."/>
            <person name="Nagasaki H."/>
            <person name="Nakashima M."/>
            <person name="Nakama Y."/>
            <person name="Nakamichi Y."/>
            <person name="Nakamura M."/>
            <person name="Namiki N."/>
            <person name="Negishi M."/>
            <person name="Ohta I."/>
            <person name="Ono N."/>
            <person name="Saji S."/>
            <person name="Sakai K."/>
            <person name="Shibata M."/>
            <person name="Shimokawa T."/>
            <person name="Shomura A."/>
            <person name="Song J."/>
            <person name="Takazaki Y."/>
            <person name="Terasawa K."/>
            <person name="Tsuji K."/>
            <person name="Waki K."/>
            <person name="Yamagata H."/>
            <person name="Yamane H."/>
            <person name="Yoshiki S."/>
            <person name="Yoshihara R."/>
            <person name="Yukawa K."/>
            <person name="Zhong H."/>
            <person name="Iwama H."/>
            <person name="Endo T."/>
            <person name="Ito H."/>
            <person name="Hahn J.H."/>
            <person name="Kim H.I."/>
            <person name="Eun M.Y."/>
            <person name="Yano M."/>
            <person name="Jiang J."/>
            <person name="Gojobori T."/>
        </authorList>
    </citation>
    <scope>NUCLEOTIDE SEQUENCE [LARGE SCALE GENOMIC DNA]</scope>
</reference>